<keyword evidence="1" id="KW-1185">Reference proteome</keyword>
<accession>A0ABM1KQM2</accession>
<protein>
    <submittedName>
        <fullName evidence="2">Keratin-associated protein 10-6-like</fullName>
    </submittedName>
</protein>
<reference evidence="2" key="1">
    <citation type="submission" date="2025-08" db="UniProtKB">
        <authorList>
            <consortium name="RefSeq"/>
        </authorList>
    </citation>
    <scope>IDENTIFICATION</scope>
</reference>
<evidence type="ECO:0000313" key="1">
    <source>
        <dbReference type="Proteomes" id="UP000694871"/>
    </source>
</evidence>
<organism evidence="1 2">
    <name type="scientific">Gekko japonicus</name>
    <name type="common">Schlegel's Japanese gecko</name>
    <dbReference type="NCBI Taxonomy" id="146911"/>
    <lineage>
        <taxon>Eukaryota</taxon>
        <taxon>Metazoa</taxon>
        <taxon>Chordata</taxon>
        <taxon>Craniata</taxon>
        <taxon>Vertebrata</taxon>
        <taxon>Euteleostomi</taxon>
        <taxon>Lepidosauria</taxon>
        <taxon>Squamata</taxon>
        <taxon>Bifurcata</taxon>
        <taxon>Gekkota</taxon>
        <taxon>Gekkonidae</taxon>
        <taxon>Gekkoninae</taxon>
        <taxon>Gekko</taxon>
    </lineage>
</organism>
<name>A0ABM1KQM2_GEKJA</name>
<dbReference type="GeneID" id="107118225"/>
<dbReference type="Proteomes" id="UP000694871">
    <property type="component" value="Unplaced"/>
</dbReference>
<evidence type="ECO:0000313" key="2">
    <source>
        <dbReference type="RefSeq" id="XP_015276009.1"/>
    </source>
</evidence>
<proteinExistence type="predicted"/>
<gene>
    <name evidence="2" type="primary">LOC107118225</name>
</gene>
<sequence>MSCCCPPSCAIPSCPQPCCPQPCCSPCSYPVGGLGSLNCCNNSCCSSSCCGNSTSARCLGITSGANVACVSQIPPSELTIQPAPFVITVPGPVMAATCEPVRVGGYTACGGCPPCGRIC</sequence>
<dbReference type="RefSeq" id="XP_015276009.1">
    <property type="nucleotide sequence ID" value="XM_015420523.1"/>
</dbReference>